<dbReference type="Pfam" id="PF00092">
    <property type="entry name" value="VWA"/>
    <property type="match status" value="1"/>
</dbReference>
<dbReference type="Proteomes" id="UP000053660">
    <property type="component" value="Unassembled WGS sequence"/>
</dbReference>
<sequence>ATDYIVSAFSKLTVGQAEQYQTRFGVIRYATDAELLVDLDTYKSTSELFDLSIAAYDDLGTNIEGAIQLATNMFMSSVHRVAARPVVIIVGNSYKAGAYNDPTQAASTFRENGGTIITIEYVQEHGLDVPILRSLASPNYNLTNKKDDGTQLRADELRDLLCEGSRALLAASHLFLANCFCRKNWEPYNNDKWNAPQGGCYFPVTISAIQMAQFSYFFANLLP</sequence>
<dbReference type="EMBL" id="KN612940">
    <property type="protein sequence ID" value="KHJ75239.1"/>
    <property type="molecule type" value="Genomic_DNA"/>
</dbReference>
<organism evidence="2 3">
    <name type="scientific">Oesophagostomum dentatum</name>
    <name type="common">Nodular worm</name>
    <dbReference type="NCBI Taxonomy" id="61180"/>
    <lineage>
        <taxon>Eukaryota</taxon>
        <taxon>Metazoa</taxon>
        <taxon>Ecdysozoa</taxon>
        <taxon>Nematoda</taxon>
        <taxon>Chromadorea</taxon>
        <taxon>Rhabditida</taxon>
        <taxon>Rhabditina</taxon>
        <taxon>Rhabditomorpha</taxon>
        <taxon>Strongyloidea</taxon>
        <taxon>Strongylidae</taxon>
        <taxon>Oesophagostomum</taxon>
    </lineage>
</organism>
<dbReference type="InterPro" id="IPR002035">
    <property type="entry name" value="VWF_A"/>
</dbReference>
<evidence type="ECO:0000259" key="1">
    <source>
        <dbReference type="PROSITE" id="PS50234"/>
    </source>
</evidence>
<evidence type="ECO:0000313" key="2">
    <source>
        <dbReference type="EMBL" id="KHJ75239.1"/>
    </source>
</evidence>
<evidence type="ECO:0000313" key="3">
    <source>
        <dbReference type="Proteomes" id="UP000053660"/>
    </source>
</evidence>
<protein>
    <recommendedName>
        <fullName evidence="1">VWFA domain-containing protein</fullName>
    </recommendedName>
</protein>
<dbReference type="InterPro" id="IPR036465">
    <property type="entry name" value="vWFA_dom_sf"/>
</dbReference>
<dbReference type="AlphaFoldDB" id="A0A0B1RRG6"/>
<feature type="non-terminal residue" evidence="2">
    <location>
        <position position="1"/>
    </location>
</feature>
<dbReference type="OrthoDB" id="5817090at2759"/>
<gene>
    <name evidence="2" type="ORF">OESDEN_25145</name>
</gene>
<name>A0A0B1RRG6_OESDE</name>
<proteinExistence type="predicted"/>
<reference evidence="2 3" key="1">
    <citation type="submission" date="2014-03" db="EMBL/GenBank/DDBJ databases">
        <title>Draft genome of the hookworm Oesophagostomum dentatum.</title>
        <authorList>
            <person name="Mitreva M."/>
        </authorList>
    </citation>
    <scope>NUCLEOTIDE SEQUENCE [LARGE SCALE GENOMIC DNA]</scope>
    <source>
        <strain evidence="2 3">OD-Hann</strain>
    </source>
</reference>
<dbReference type="PROSITE" id="PS50234">
    <property type="entry name" value="VWFA"/>
    <property type="match status" value="1"/>
</dbReference>
<feature type="domain" description="VWFA" evidence="1">
    <location>
        <begin position="1"/>
        <end position="161"/>
    </location>
</feature>
<dbReference type="Gene3D" id="3.40.50.410">
    <property type="entry name" value="von Willebrand factor, type A domain"/>
    <property type="match status" value="1"/>
</dbReference>
<dbReference type="PANTHER" id="PTHR31024">
    <property type="entry name" value="C-TYPE LECTIN"/>
    <property type="match status" value="1"/>
</dbReference>
<accession>A0A0B1RRG6</accession>
<dbReference type="SUPFAM" id="SSF53300">
    <property type="entry name" value="vWA-like"/>
    <property type="match status" value="1"/>
</dbReference>
<dbReference type="PANTHER" id="PTHR31024:SF3">
    <property type="entry name" value="C-TYPE LECTIN-RELATED"/>
    <property type="match status" value="1"/>
</dbReference>
<keyword evidence="3" id="KW-1185">Reference proteome</keyword>